<reference evidence="2" key="2">
    <citation type="journal article" date="2015" name="Data Brief">
        <title>Shoot transcriptome of the giant reed, Arundo donax.</title>
        <authorList>
            <person name="Barrero R.A."/>
            <person name="Guerrero F.D."/>
            <person name="Moolhuijzen P."/>
            <person name="Goolsby J.A."/>
            <person name="Tidwell J."/>
            <person name="Bellgard S.E."/>
            <person name="Bellgard M.I."/>
        </authorList>
    </citation>
    <scope>NUCLEOTIDE SEQUENCE</scope>
    <source>
        <tissue evidence="2">Shoot tissue taken approximately 20 cm above the soil surface</tissue>
    </source>
</reference>
<dbReference type="EMBL" id="GBRH01267250">
    <property type="protein sequence ID" value="JAD30645.1"/>
    <property type="molecule type" value="Transcribed_RNA"/>
</dbReference>
<feature type="region of interest" description="Disordered" evidence="1">
    <location>
        <begin position="1"/>
        <end position="27"/>
    </location>
</feature>
<organism evidence="2">
    <name type="scientific">Arundo donax</name>
    <name type="common">Giant reed</name>
    <name type="synonym">Donax arundinaceus</name>
    <dbReference type="NCBI Taxonomy" id="35708"/>
    <lineage>
        <taxon>Eukaryota</taxon>
        <taxon>Viridiplantae</taxon>
        <taxon>Streptophyta</taxon>
        <taxon>Embryophyta</taxon>
        <taxon>Tracheophyta</taxon>
        <taxon>Spermatophyta</taxon>
        <taxon>Magnoliopsida</taxon>
        <taxon>Liliopsida</taxon>
        <taxon>Poales</taxon>
        <taxon>Poaceae</taxon>
        <taxon>PACMAD clade</taxon>
        <taxon>Arundinoideae</taxon>
        <taxon>Arundineae</taxon>
        <taxon>Arundo</taxon>
    </lineage>
</organism>
<reference evidence="2" key="1">
    <citation type="submission" date="2014-09" db="EMBL/GenBank/DDBJ databases">
        <authorList>
            <person name="Magalhaes I.L.F."/>
            <person name="Oliveira U."/>
            <person name="Santos F.R."/>
            <person name="Vidigal T.H.D.A."/>
            <person name="Brescovit A.D."/>
            <person name="Santos A.J."/>
        </authorList>
    </citation>
    <scope>NUCLEOTIDE SEQUENCE</scope>
    <source>
        <tissue evidence="2">Shoot tissue taken approximately 20 cm above the soil surface</tissue>
    </source>
</reference>
<evidence type="ECO:0000256" key="1">
    <source>
        <dbReference type="SAM" id="MobiDB-lite"/>
    </source>
</evidence>
<evidence type="ECO:0000313" key="2">
    <source>
        <dbReference type="EMBL" id="JAD30645.1"/>
    </source>
</evidence>
<dbReference type="AlphaFoldDB" id="A0A0A8Z1Q0"/>
<proteinExistence type="predicted"/>
<protein>
    <submittedName>
        <fullName evidence="2">Uncharacterized protein</fullName>
    </submittedName>
</protein>
<name>A0A0A8Z1Q0_ARUDO</name>
<accession>A0A0A8Z1Q0</accession>
<feature type="compositionally biased region" description="Basic and acidic residues" evidence="1">
    <location>
        <begin position="1"/>
        <end position="12"/>
    </location>
</feature>
<sequence length="58" mass="6572">MVEKHARVEMRHVGAHHTAGGGAARHEVGVAHGFHTDLRERRRITRHCCPTEILKELL</sequence>